<accession>A0A1G6LPW3</accession>
<keyword evidence="2" id="KW-1185">Reference proteome</keyword>
<protein>
    <submittedName>
        <fullName evidence="1">GLPGLI family protein</fullName>
    </submittedName>
</protein>
<dbReference type="Proteomes" id="UP000198757">
    <property type="component" value="Unassembled WGS sequence"/>
</dbReference>
<gene>
    <name evidence="1" type="ORF">SAMN04487894_102420</name>
</gene>
<dbReference type="EMBL" id="FMZO01000002">
    <property type="protein sequence ID" value="SDC45229.1"/>
    <property type="molecule type" value="Genomic_DNA"/>
</dbReference>
<reference evidence="2" key="1">
    <citation type="submission" date="2016-10" db="EMBL/GenBank/DDBJ databases">
        <authorList>
            <person name="Varghese N."/>
            <person name="Submissions S."/>
        </authorList>
    </citation>
    <scope>NUCLEOTIDE SEQUENCE [LARGE SCALE GENOMIC DNA]</scope>
    <source>
        <strain evidence="2">DSM 25811 / CCM 8410 / LMG 26954 / E90</strain>
    </source>
</reference>
<proteinExistence type="predicted"/>
<dbReference type="RefSeq" id="WP_090389185.1">
    <property type="nucleotide sequence ID" value="NZ_FMZO01000002.1"/>
</dbReference>
<dbReference type="STRING" id="1285928.SAMN04487894_102420"/>
<dbReference type="InterPro" id="IPR005901">
    <property type="entry name" value="GLPGLI"/>
</dbReference>
<dbReference type="OrthoDB" id="1440774at2"/>
<name>A0A1G6LPW3_NIADE</name>
<evidence type="ECO:0000313" key="2">
    <source>
        <dbReference type="Proteomes" id="UP000198757"/>
    </source>
</evidence>
<organism evidence="1 2">
    <name type="scientific">Niabella drilacis (strain DSM 25811 / CCM 8410 / CCUG 62505 / LMG 26954 / E90)</name>
    <dbReference type="NCBI Taxonomy" id="1285928"/>
    <lineage>
        <taxon>Bacteria</taxon>
        <taxon>Pseudomonadati</taxon>
        <taxon>Bacteroidota</taxon>
        <taxon>Chitinophagia</taxon>
        <taxon>Chitinophagales</taxon>
        <taxon>Chitinophagaceae</taxon>
        <taxon>Niabella</taxon>
    </lineage>
</organism>
<dbReference type="NCBIfam" id="TIGR01200">
    <property type="entry name" value="GLPGLI"/>
    <property type="match status" value="1"/>
</dbReference>
<sequence length="251" mass="29079">MKKRFLILLLICWTHTDAQQFITAGTIEFESRKAVRKSMDYGDEDDAFWKDLVSKLPQFTTNYFTYTFANNQSLYKFARNADVQKLPTWFQENYDDDVYFNDYGKGTFLKRIAVRNDDTYLVEGEQPKMEWKISPNENTVIAGFNCRKASTVLFDSVYVFAYYTDEISISGGPMNFNGLPGMILGITVPRLHTSWVATTVSLKSENAAVTPPSKGKKITEPKLKDIFLGFRKNWGKDQQKYINPTYWRTFL</sequence>
<dbReference type="AlphaFoldDB" id="A0A1G6LPW3"/>
<evidence type="ECO:0000313" key="1">
    <source>
        <dbReference type="EMBL" id="SDC45229.1"/>
    </source>
</evidence>
<dbReference type="Pfam" id="PF09697">
    <property type="entry name" value="Porph_ging"/>
    <property type="match status" value="1"/>
</dbReference>